<dbReference type="GO" id="GO:0004521">
    <property type="term" value="F:RNA endonuclease activity"/>
    <property type="evidence" value="ECO:0007669"/>
    <property type="project" value="InterPro"/>
</dbReference>
<evidence type="ECO:0000313" key="9">
    <source>
        <dbReference type="Proteomes" id="UP000094172"/>
    </source>
</evidence>
<dbReference type="STRING" id="1774970.AUC70_06980"/>
<comment type="cofactor">
    <cofactor evidence="1">
        <name>a divalent metal cation</name>
        <dbReference type="ChEBI" id="CHEBI:60240"/>
    </cofactor>
</comment>
<dbReference type="Proteomes" id="UP000094172">
    <property type="component" value="Unassembled WGS sequence"/>
</dbReference>
<evidence type="ECO:0000256" key="3">
    <source>
        <dbReference type="ARBA" id="ARBA00022759"/>
    </source>
</evidence>
<dbReference type="PANTHER" id="PTHR30636">
    <property type="entry name" value="UPF0701 PROTEIN YICC"/>
    <property type="match status" value="1"/>
</dbReference>
<reference evidence="8 9" key="1">
    <citation type="journal article" date="2016" name="Environ. Microbiol.">
        <title>New Methyloceanibacter diversity from North Sea sediments includes methanotroph containing solely the soluble methane monooxygenase.</title>
        <authorList>
            <person name="Vekeman B."/>
            <person name="Kerckhof F.M."/>
            <person name="Cremers G."/>
            <person name="de Vos P."/>
            <person name="Vandamme P."/>
            <person name="Boon N."/>
            <person name="Op den Camp H.J."/>
            <person name="Heylen K."/>
        </authorList>
    </citation>
    <scope>NUCLEOTIDE SEQUENCE [LARGE SCALE GENOMIC DNA]</scope>
    <source>
        <strain evidence="8 9">R-67176</strain>
    </source>
</reference>
<dbReference type="PANTHER" id="PTHR30636:SF3">
    <property type="entry name" value="UPF0701 PROTEIN YICC"/>
    <property type="match status" value="1"/>
</dbReference>
<dbReference type="InterPro" id="IPR005229">
    <property type="entry name" value="YicC/YloC-like"/>
</dbReference>
<gene>
    <name evidence="8" type="ORF">AUC70_06980</name>
</gene>
<evidence type="ECO:0000313" key="8">
    <source>
        <dbReference type="EMBL" id="ODR94408.1"/>
    </source>
</evidence>
<dbReference type="Pfam" id="PF03755">
    <property type="entry name" value="YicC-like_N"/>
    <property type="match status" value="1"/>
</dbReference>
<organism evidence="8 9">
    <name type="scientific">Methyloceanibacter stevinii</name>
    <dbReference type="NCBI Taxonomy" id="1774970"/>
    <lineage>
        <taxon>Bacteria</taxon>
        <taxon>Pseudomonadati</taxon>
        <taxon>Pseudomonadota</taxon>
        <taxon>Alphaproteobacteria</taxon>
        <taxon>Hyphomicrobiales</taxon>
        <taxon>Hyphomicrobiaceae</taxon>
        <taxon>Methyloceanibacter</taxon>
    </lineage>
</organism>
<protein>
    <recommendedName>
        <fullName evidence="10">YicC family protein</fullName>
    </recommendedName>
</protein>
<dbReference type="RefSeq" id="WP_069444769.1">
    <property type="nucleotide sequence ID" value="NZ_LPWE01000012.1"/>
</dbReference>
<name>A0A1E3VLJ1_9HYPH</name>
<proteinExistence type="inferred from homology"/>
<feature type="domain" description="Endoribonuclease YicC-like C-terminal" evidence="7">
    <location>
        <begin position="180"/>
        <end position="295"/>
    </location>
</feature>
<evidence type="ECO:0000259" key="7">
    <source>
        <dbReference type="Pfam" id="PF08340"/>
    </source>
</evidence>
<keyword evidence="9" id="KW-1185">Reference proteome</keyword>
<dbReference type="EMBL" id="LPWE01000012">
    <property type="protein sequence ID" value="ODR94408.1"/>
    <property type="molecule type" value="Genomic_DNA"/>
</dbReference>
<evidence type="ECO:0000256" key="5">
    <source>
        <dbReference type="ARBA" id="ARBA00035648"/>
    </source>
</evidence>
<dbReference type="InterPro" id="IPR013551">
    <property type="entry name" value="YicC-like_C"/>
</dbReference>
<feature type="domain" description="Endoribonuclease YicC-like N-terminal" evidence="6">
    <location>
        <begin position="3"/>
        <end position="158"/>
    </location>
</feature>
<dbReference type="GO" id="GO:0016787">
    <property type="term" value="F:hydrolase activity"/>
    <property type="evidence" value="ECO:0007669"/>
    <property type="project" value="UniProtKB-KW"/>
</dbReference>
<dbReference type="AlphaFoldDB" id="A0A1E3VLJ1"/>
<evidence type="ECO:0000256" key="4">
    <source>
        <dbReference type="ARBA" id="ARBA00022801"/>
    </source>
</evidence>
<evidence type="ECO:0008006" key="10">
    <source>
        <dbReference type="Google" id="ProtNLM"/>
    </source>
</evidence>
<evidence type="ECO:0000259" key="6">
    <source>
        <dbReference type="Pfam" id="PF03755"/>
    </source>
</evidence>
<dbReference type="Pfam" id="PF08340">
    <property type="entry name" value="YicC-like_C"/>
    <property type="match status" value="1"/>
</dbReference>
<evidence type="ECO:0000256" key="2">
    <source>
        <dbReference type="ARBA" id="ARBA00022722"/>
    </source>
</evidence>
<sequence length="295" mass="32402">MTLKSMTGFARADGTHGDTNWFWEVRSVNGRSLDLRLRLPPGLERLEPQVRARCQEQLARGNCTMSLSVKRDAGQLEIRLNETALAEAYAVAEQARKQTLLEPAKLDTLLGMRGVVEVAEPEESDEQREAFAAALLAGLSEALDQLVAARVAEGERLTEVIEAQLAAIETLVAQAKAIMAKQPELIATRLRDQIARLDEAGASLDPERLHQEGLLLAAKADIQEELDRLIAHVAAARELIASGQPAGRKLEFLAQEFNREANTTCSKAADIEISRIGLELKSVIDQLREQVQNIE</sequence>
<comment type="caution">
    <text evidence="8">The sequence shown here is derived from an EMBL/GenBank/DDBJ whole genome shotgun (WGS) entry which is preliminary data.</text>
</comment>
<keyword evidence="2" id="KW-0540">Nuclease</keyword>
<accession>A0A1E3VLJ1</accession>
<evidence type="ECO:0000256" key="1">
    <source>
        <dbReference type="ARBA" id="ARBA00001968"/>
    </source>
</evidence>
<comment type="similarity">
    <text evidence="5">Belongs to the YicC/YloC family.</text>
</comment>
<keyword evidence="4" id="KW-0378">Hydrolase</keyword>
<dbReference type="InterPro" id="IPR013527">
    <property type="entry name" value="YicC-like_N"/>
</dbReference>
<dbReference type="NCBIfam" id="TIGR00255">
    <property type="entry name" value="YicC/YloC family endoribonuclease"/>
    <property type="match status" value="1"/>
</dbReference>
<keyword evidence="3" id="KW-0255">Endonuclease</keyword>